<dbReference type="NCBIfam" id="TIGR00027">
    <property type="entry name" value="mthyl_TIGR00027"/>
    <property type="match status" value="1"/>
</dbReference>
<gene>
    <name evidence="5" type="ORF">F945_01703</name>
</gene>
<keyword evidence="4" id="KW-0949">S-adenosyl-L-methionine</keyword>
<dbReference type="eggNOG" id="COG3315">
    <property type="taxonomic scope" value="Bacteria"/>
</dbReference>
<dbReference type="PANTHER" id="PTHR43619">
    <property type="entry name" value="S-ADENOSYL-L-METHIONINE-DEPENDENT METHYLTRANSFERASE YKTD-RELATED"/>
    <property type="match status" value="1"/>
</dbReference>
<evidence type="ECO:0000256" key="2">
    <source>
        <dbReference type="ARBA" id="ARBA00022603"/>
    </source>
</evidence>
<dbReference type="GO" id="GO:0032259">
    <property type="term" value="P:methylation"/>
    <property type="evidence" value="ECO:0007669"/>
    <property type="project" value="UniProtKB-KW"/>
</dbReference>
<dbReference type="PATRIC" id="fig|421052.3.peg.1660"/>
<evidence type="ECO:0000313" key="5">
    <source>
        <dbReference type="EMBL" id="EPF74336.1"/>
    </source>
</evidence>
<name>S3P667_9GAMM</name>
<dbReference type="Pfam" id="PF04072">
    <property type="entry name" value="LCM"/>
    <property type="match status" value="1"/>
</dbReference>
<dbReference type="InterPro" id="IPR011610">
    <property type="entry name" value="SAM_mthyl_Trfase_ML2640-like"/>
</dbReference>
<dbReference type="InterPro" id="IPR007213">
    <property type="entry name" value="Ppm1/Ppm2/Tcmp"/>
</dbReference>
<dbReference type="SUPFAM" id="SSF53335">
    <property type="entry name" value="S-adenosyl-L-methionine-dependent methyltransferases"/>
    <property type="match status" value="1"/>
</dbReference>
<evidence type="ECO:0000256" key="3">
    <source>
        <dbReference type="ARBA" id="ARBA00022679"/>
    </source>
</evidence>
<comment type="caution">
    <text evidence="5">The sequence shown here is derived from an EMBL/GenBank/DDBJ whole genome shotgun (WGS) entry which is preliminary data.</text>
</comment>
<dbReference type="OrthoDB" id="9806164at2"/>
<dbReference type="HOGENOM" id="CLU_056160_3_0_6"/>
<accession>S3P667</accession>
<dbReference type="AlphaFoldDB" id="S3P667"/>
<sequence length="284" mass="32315">MNNNLASWTAHYVSLTRAAHQVLDGLPKIIDDHIVVGLTIGSSVSEISEKAEEFQSPIKNLARSLFILRSRFAEDKLKDSVERGIKHYVMLGAGLETFAYRQPQWAEQIKIIELDHPASQKLKRECLAGHQIDVPNNVTFCCVDFEKTTLDGALNNVNMDHHAPTFFSWLGVTQYLSAEAFYDMLKAFLRFPKGSAVVFSFVLVDELLDGLNLEAAQFFARKVAENGEPWLMRFTPSRLQEQLYQLGFAKVEHLRPQDIEQLYLAGRSDQLTAPIFEQFMYIEV</sequence>
<organism evidence="5 6">
    <name type="scientific">Acinetobacter rudis CIP 110305</name>
    <dbReference type="NCBI Taxonomy" id="421052"/>
    <lineage>
        <taxon>Bacteria</taxon>
        <taxon>Pseudomonadati</taxon>
        <taxon>Pseudomonadota</taxon>
        <taxon>Gammaproteobacteria</taxon>
        <taxon>Moraxellales</taxon>
        <taxon>Moraxellaceae</taxon>
        <taxon>Acinetobacter</taxon>
    </lineage>
</organism>
<proteinExistence type="inferred from homology"/>
<evidence type="ECO:0000313" key="6">
    <source>
        <dbReference type="Proteomes" id="UP000014568"/>
    </source>
</evidence>
<dbReference type="InterPro" id="IPR029063">
    <property type="entry name" value="SAM-dependent_MTases_sf"/>
</dbReference>
<protein>
    <recommendedName>
        <fullName evidence="4">S-adenosyl-L-methionine-dependent methyltransferase</fullName>
        <ecNumber evidence="4">2.1.1.-</ecNumber>
    </recommendedName>
</protein>
<evidence type="ECO:0000256" key="1">
    <source>
        <dbReference type="ARBA" id="ARBA00008138"/>
    </source>
</evidence>
<dbReference type="Proteomes" id="UP000014568">
    <property type="component" value="Unassembled WGS sequence"/>
</dbReference>
<reference evidence="5 6" key="1">
    <citation type="submission" date="2013-06" db="EMBL/GenBank/DDBJ databases">
        <title>The Genome Sequence of Acinetobacter rudis CIP 110305.</title>
        <authorList>
            <consortium name="The Broad Institute Genome Sequencing Platform"/>
            <consortium name="The Broad Institute Genome Sequencing Center for Infectious Disease"/>
            <person name="Cerqueira G."/>
            <person name="Feldgarden M."/>
            <person name="Courvalin P."/>
            <person name="Perichon B."/>
            <person name="Grillot-Courvalin C."/>
            <person name="Clermont D."/>
            <person name="Rocha E."/>
            <person name="Yoon E.-J."/>
            <person name="Nemec A."/>
            <person name="Young S.K."/>
            <person name="Zeng Q."/>
            <person name="Gargeya S."/>
            <person name="Fitzgerald M."/>
            <person name="Abouelleil A."/>
            <person name="Alvarado L."/>
            <person name="Berlin A.M."/>
            <person name="Chapman S.B."/>
            <person name="Dewar J."/>
            <person name="Goldberg J."/>
            <person name="Griggs A."/>
            <person name="Gujja S."/>
            <person name="Hansen M."/>
            <person name="Howarth C."/>
            <person name="Imamovic A."/>
            <person name="Larimer J."/>
            <person name="McCowan C."/>
            <person name="Murphy C."/>
            <person name="Pearson M."/>
            <person name="Priest M."/>
            <person name="Roberts A."/>
            <person name="Saif S."/>
            <person name="Shea T."/>
            <person name="Sykes S."/>
            <person name="Wortman J."/>
            <person name="Nusbaum C."/>
            <person name="Birren B."/>
        </authorList>
    </citation>
    <scope>NUCLEOTIDE SEQUENCE [LARGE SCALE GENOMIC DNA]</scope>
    <source>
        <strain evidence="5 6">CIP 110305</strain>
    </source>
</reference>
<keyword evidence="3" id="KW-0808">Transferase</keyword>
<dbReference type="STRING" id="632955.GCA_000829675_03544"/>
<dbReference type="RefSeq" id="WP_016656110.1">
    <property type="nucleotide sequence ID" value="NZ_KE340353.1"/>
</dbReference>
<comment type="similarity">
    <text evidence="1 4">Belongs to the UPF0677 family.</text>
</comment>
<dbReference type="EC" id="2.1.1.-" evidence="4"/>
<evidence type="ECO:0000256" key="4">
    <source>
        <dbReference type="RuleBase" id="RU362030"/>
    </source>
</evidence>
<dbReference type="EMBL" id="ATGI01000021">
    <property type="protein sequence ID" value="EPF74336.1"/>
    <property type="molecule type" value="Genomic_DNA"/>
</dbReference>
<keyword evidence="6" id="KW-1185">Reference proteome</keyword>
<dbReference type="Gene3D" id="3.40.50.150">
    <property type="entry name" value="Vaccinia Virus protein VP39"/>
    <property type="match status" value="1"/>
</dbReference>
<comment type="function">
    <text evidence="4">Exhibits S-adenosyl-L-methionine-dependent methyltransferase activity.</text>
</comment>
<dbReference type="GO" id="GO:0008168">
    <property type="term" value="F:methyltransferase activity"/>
    <property type="evidence" value="ECO:0007669"/>
    <property type="project" value="UniProtKB-UniRule"/>
</dbReference>
<keyword evidence="2 4" id="KW-0489">Methyltransferase</keyword>
<dbReference type="PANTHER" id="PTHR43619:SF2">
    <property type="entry name" value="S-ADENOSYL-L-METHIONINE-DEPENDENT METHYLTRANSFERASES SUPERFAMILY PROTEIN"/>
    <property type="match status" value="1"/>
</dbReference>